<dbReference type="Proteomes" id="UP000660454">
    <property type="component" value="Unassembled WGS sequence"/>
</dbReference>
<accession>A0ABQ4GXR6</accession>
<evidence type="ECO:0000313" key="3">
    <source>
        <dbReference type="Proteomes" id="UP000660454"/>
    </source>
</evidence>
<comment type="caution">
    <text evidence="2">The sequence shown here is derived from an EMBL/GenBank/DDBJ whole genome shotgun (WGS) entry which is preliminary data.</text>
</comment>
<feature type="transmembrane region" description="Helical" evidence="1">
    <location>
        <begin position="14"/>
        <end position="34"/>
    </location>
</feature>
<protein>
    <submittedName>
        <fullName evidence="2">Uncharacterized protein</fullName>
    </submittedName>
</protein>
<keyword evidence="1" id="KW-0812">Transmembrane</keyword>
<proteinExistence type="predicted"/>
<keyword evidence="1" id="KW-1133">Transmembrane helix</keyword>
<evidence type="ECO:0000313" key="2">
    <source>
        <dbReference type="EMBL" id="GIH66233.1"/>
    </source>
</evidence>
<evidence type="ECO:0000256" key="1">
    <source>
        <dbReference type="SAM" id="Phobius"/>
    </source>
</evidence>
<organism evidence="2 3">
    <name type="scientific">Microbispora siamensis</name>
    <dbReference type="NCBI Taxonomy" id="564413"/>
    <lineage>
        <taxon>Bacteria</taxon>
        <taxon>Bacillati</taxon>
        <taxon>Actinomycetota</taxon>
        <taxon>Actinomycetes</taxon>
        <taxon>Streptosporangiales</taxon>
        <taxon>Streptosporangiaceae</taxon>
        <taxon>Microbispora</taxon>
    </lineage>
</organism>
<name>A0ABQ4GXR6_9ACTN</name>
<keyword evidence="3" id="KW-1185">Reference proteome</keyword>
<gene>
    <name evidence="2" type="ORF">Msi02_70500</name>
</gene>
<keyword evidence="1" id="KW-0472">Membrane</keyword>
<reference evidence="2 3" key="1">
    <citation type="submission" date="2021-01" db="EMBL/GenBank/DDBJ databases">
        <title>Whole genome shotgun sequence of Microbispora siamensis NBRC 104113.</title>
        <authorList>
            <person name="Komaki H."/>
            <person name="Tamura T."/>
        </authorList>
    </citation>
    <scope>NUCLEOTIDE SEQUENCE [LARGE SCALE GENOMIC DNA]</scope>
    <source>
        <strain evidence="2 3">NBRC 104113</strain>
    </source>
</reference>
<dbReference type="EMBL" id="BOOF01000050">
    <property type="protein sequence ID" value="GIH66233.1"/>
    <property type="molecule type" value="Genomic_DNA"/>
</dbReference>
<sequence length="44" mass="4826">MTTQRYIQETSMKIRLWITLAVAVIVGMLIGLLAPTHGGDRRGG</sequence>